<dbReference type="AlphaFoldDB" id="A0A3Q1JAH6"/>
<name>A0A3Q1JAH6_ANATE</name>
<evidence type="ECO:0000256" key="7">
    <source>
        <dbReference type="ARBA" id="ARBA00023180"/>
    </source>
</evidence>
<keyword evidence="2" id="KW-1003">Cell membrane</keyword>
<reference evidence="11" key="3">
    <citation type="submission" date="2025-09" db="UniProtKB">
        <authorList>
            <consortium name="Ensembl"/>
        </authorList>
    </citation>
    <scope>IDENTIFICATION</scope>
</reference>
<dbReference type="RefSeq" id="XP_026208369.1">
    <property type="nucleotide sequence ID" value="XM_026352584.1"/>
</dbReference>
<evidence type="ECO:0000256" key="9">
    <source>
        <dbReference type="SAM" id="SignalP"/>
    </source>
</evidence>
<keyword evidence="8" id="KW-0812">Transmembrane</keyword>
<dbReference type="Ensembl" id="ENSATET00000027738.3">
    <property type="protein sequence ID" value="ENSATEP00000027308.1"/>
    <property type="gene ID" value="ENSATEG00000018889.3"/>
</dbReference>
<evidence type="ECO:0000313" key="12">
    <source>
        <dbReference type="Proteomes" id="UP000265040"/>
    </source>
</evidence>
<dbReference type="InterPro" id="IPR013783">
    <property type="entry name" value="Ig-like_fold"/>
</dbReference>
<evidence type="ECO:0000256" key="6">
    <source>
        <dbReference type="ARBA" id="ARBA00023157"/>
    </source>
</evidence>
<dbReference type="SMART" id="SM00406">
    <property type="entry name" value="IGv"/>
    <property type="match status" value="1"/>
</dbReference>
<feature type="transmembrane region" description="Helical" evidence="8">
    <location>
        <begin position="260"/>
        <end position="283"/>
    </location>
</feature>
<dbReference type="GO" id="GO:0009617">
    <property type="term" value="P:response to bacterium"/>
    <property type="evidence" value="ECO:0007669"/>
    <property type="project" value="TreeGrafter"/>
</dbReference>
<keyword evidence="5 8" id="KW-0472">Membrane</keyword>
<dbReference type="Gene3D" id="2.60.40.10">
    <property type="entry name" value="Immunoglobulins"/>
    <property type="match status" value="2"/>
</dbReference>
<evidence type="ECO:0000256" key="3">
    <source>
        <dbReference type="ARBA" id="ARBA00022729"/>
    </source>
</evidence>
<dbReference type="InParanoid" id="A0A3Q1JAH6"/>
<feature type="domain" description="Ig-like" evidence="10">
    <location>
        <begin position="146"/>
        <end position="235"/>
    </location>
</feature>
<dbReference type="GO" id="GO:0002376">
    <property type="term" value="P:immune system process"/>
    <property type="evidence" value="ECO:0007669"/>
    <property type="project" value="UniProtKB-KW"/>
</dbReference>
<dbReference type="PANTHER" id="PTHR19433:SF127">
    <property type="entry name" value="NITR9"/>
    <property type="match status" value="1"/>
</dbReference>
<dbReference type="InterPro" id="IPR052051">
    <property type="entry name" value="TCR_complex_component"/>
</dbReference>
<keyword evidence="7" id="KW-0325">Glycoprotein</keyword>
<sequence length="337" mass="38049">MASPNFVFYLVILFLGKMAHMADLSSSLHQQSGFVSAHAGDSVTLRCFYDNNVVARYYWYKQTLRQKPRLISTYYVYDENGTFYDEYKNDPRFKLDTKNGQNHLIITGLHLSDSATYFCASSYAYTFDFGEETTVSVKGSGVNIQPLVYQSTSETIQPGGSVTLNCTVHTGSCDGEHSVYWFKDSDDSPPRIIYTHGDRNDQCERKPGTQTHSCIYNLPMKSLNVSHARSHYCAVASCGHLLFGNGTKVELMHKGNTRGLAYFLSGTLAFTTTLTVSLFVCIFSKRNSCQCTEIDATYSATNVEGYQYVDNLHYSTIKGNKANRSRRQREDTEVMYR</sequence>
<dbReference type="GO" id="GO:0005886">
    <property type="term" value="C:plasma membrane"/>
    <property type="evidence" value="ECO:0007669"/>
    <property type="project" value="UniProtKB-SubCell"/>
</dbReference>
<evidence type="ECO:0000256" key="2">
    <source>
        <dbReference type="ARBA" id="ARBA00022475"/>
    </source>
</evidence>
<evidence type="ECO:0000256" key="4">
    <source>
        <dbReference type="ARBA" id="ARBA00022859"/>
    </source>
</evidence>
<dbReference type="SMART" id="SM00409">
    <property type="entry name" value="IG"/>
    <property type="match status" value="2"/>
</dbReference>
<keyword evidence="12" id="KW-1185">Reference proteome</keyword>
<dbReference type="STRING" id="64144.ENSATEP00000027308"/>
<feature type="domain" description="Ig-like" evidence="10">
    <location>
        <begin position="4"/>
        <end position="136"/>
    </location>
</feature>
<dbReference type="InterPro" id="IPR013106">
    <property type="entry name" value="Ig_V-set"/>
</dbReference>
<evidence type="ECO:0000256" key="5">
    <source>
        <dbReference type="ARBA" id="ARBA00023136"/>
    </source>
</evidence>
<dbReference type="PROSITE" id="PS50835">
    <property type="entry name" value="IG_LIKE"/>
    <property type="match status" value="2"/>
</dbReference>
<dbReference type="FunCoup" id="A0A3Q1JAH6">
    <property type="interactions" value="108"/>
</dbReference>
<proteinExistence type="predicted"/>
<evidence type="ECO:0000256" key="8">
    <source>
        <dbReference type="SAM" id="Phobius"/>
    </source>
</evidence>
<dbReference type="OrthoDB" id="6370831at2759"/>
<accession>A0A3Q1JAH6</accession>
<keyword evidence="4" id="KW-0391">Immunity</keyword>
<keyword evidence="3 9" id="KW-0732">Signal</keyword>
<feature type="chain" id="PRO_5018654654" description="Ig-like domain-containing protein" evidence="9">
    <location>
        <begin position="22"/>
        <end position="337"/>
    </location>
</feature>
<dbReference type="PANTHER" id="PTHR19433">
    <property type="entry name" value="T-CELL RECEPTOR ALPHA CHAIN V REGION-RELATED"/>
    <property type="match status" value="1"/>
</dbReference>
<dbReference type="SUPFAM" id="SSF48726">
    <property type="entry name" value="Immunoglobulin"/>
    <property type="match status" value="2"/>
</dbReference>
<evidence type="ECO:0000259" key="10">
    <source>
        <dbReference type="PROSITE" id="PS50835"/>
    </source>
</evidence>
<reference evidence="11" key="2">
    <citation type="submission" date="2025-08" db="UniProtKB">
        <authorList>
            <consortium name="Ensembl"/>
        </authorList>
    </citation>
    <scope>IDENTIFICATION</scope>
</reference>
<reference evidence="11" key="1">
    <citation type="submission" date="2021-04" db="EMBL/GenBank/DDBJ databases">
        <authorList>
            <consortium name="Wellcome Sanger Institute Data Sharing"/>
        </authorList>
    </citation>
    <scope>NUCLEOTIDE SEQUENCE [LARGE SCALE GENOMIC DNA]</scope>
</reference>
<dbReference type="GeneID" id="113157238"/>
<dbReference type="Proteomes" id="UP000265040">
    <property type="component" value="Chromosome 18"/>
</dbReference>
<protein>
    <recommendedName>
        <fullName evidence="10">Ig-like domain-containing protein</fullName>
    </recommendedName>
</protein>
<dbReference type="InterPro" id="IPR003599">
    <property type="entry name" value="Ig_sub"/>
</dbReference>
<organism evidence="11 12">
    <name type="scientific">Anabas testudineus</name>
    <name type="common">Climbing perch</name>
    <name type="synonym">Anthias testudineus</name>
    <dbReference type="NCBI Taxonomy" id="64144"/>
    <lineage>
        <taxon>Eukaryota</taxon>
        <taxon>Metazoa</taxon>
        <taxon>Chordata</taxon>
        <taxon>Craniata</taxon>
        <taxon>Vertebrata</taxon>
        <taxon>Euteleostomi</taxon>
        <taxon>Actinopterygii</taxon>
        <taxon>Neopterygii</taxon>
        <taxon>Teleostei</taxon>
        <taxon>Neoteleostei</taxon>
        <taxon>Acanthomorphata</taxon>
        <taxon>Anabantaria</taxon>
        <taxon>Anabantiformes</taxon>
        <taxon>Anabantoidei</taxon>
        <taxon>Anabantidae</taxon>
        <taxon>Anabas</taxon>
    </lineage>
</organism>
<dbReference type="OMA" id="REDNLHY"/>
<dbReference type="GeneTree" id="ENSGT00950000182968"/>
<keyword evidence="6" id="KW-1015">Disulfide bond</keyword>
<comment type="subcellular location">
    <subcellularLocation>
        <location evidence="1">Cell membrane</location>
    </subcellularLocation>
</comment>
<dbReference type="Pfam" id="PF07686">
    <property type="entry name" value="V-set"/>
    <property type="match status" value="2"/>
</dbReference>
<dbReference type="InterPro" id="IPR007110">
    <property type="entry name" value="Ig-like_dom"/>
</dbReference>
<keyword evidence="8" id="KW-1133">Transmembrane helix</keyword>
<feature type="signal peptide" evidence="9">
    <location>
        <begin position="1"/>
        <end position="21"/>
    </location>
</feature>
<evidence type="ECO:0000256" key="1">
    <source>
        <dbReference type="ARBA" id="ARBA00004236"/>
    </source>
</evidence>
<dbReference type="InterPro" id="IPR036179">
    <property type="entry name" value="Ig-like_dom_sf"/>
</dbReference>
<evidence type="ECO:0000313" key="11">
    <source>
        <dbReference type="Ensembl" id="ENSATEP00000027308.1"/>
    </source>
</evidence>